<accession>A0ABU5DFP7</accession>
<dbReference type="EMBL" id="JAXCLA010000003">
    <property type="protein sequence ID" value="MDY0744631.1"/>
    <property type="molecule type" value="Genomic_DNA"/>
</dbReference>
<feature type="domain" description="Oxidoreductase molybdopterin-binding" evidence="1">
    <location>
        <begin position="21"/>
        <end position="159"/>
    </location>
</feature>
<name>A0ABU5DFP7_9BURK</name>
<organism evidence="2 3">
    <name type="scientific">Roseateles agri</name>
    <dbReference type="NCBI Taxonomy" id="3098619"/>
    <lineage>
        <taxon>Bacteria</taxon>
        <taxon>Pseudomonadati</taxon>
        <taxon>Pseudomonadota</taxon>
        <taxon>Betaproteobacteria</taxon>
        <taxon>Burkholderiales</taxon>
        <taxon>Sphaerotilaceae</taxon>
        <taxon>Roseateles</taxon>
    </lineage>
</organism>
<keyword evidence="3" id="KW-1185">Reference proteome</keyword>
<dbReference type="RefSeq" id="WP_320422546.1">
    <property type="nucleotide sequence ID" value="NZ_JAXCLA010000003.1"/>
</dbReference>
<comment type="caution">
    <text evidence="2">The sequence shown here is derived from an EMBL/GenBank/DDBJ whole genome shotgun (WGS) entry which is preliminary data.</text>
</comment>
<dbReference type="Gene3D" id="3.90.420.10">
    <property type="entry name" value="Oxidoreductase, molybdopterin-binding domain"/>
    <property type="match status" value="1"/>
</dbReference>
<dbReference type="SUPFAM" id="SSF56524">
    <property type="entry name" value="Oxidoreductase molybdopterin-binding domain"/>
    <property type="match status" value="1"/>
</dbReference>
<evidence type="ECO:0000313" key="3">
    <source>
        <dbReference type="Proteomes" id="UP001285263"/>
    </source>
</evidence>
<evidence type="ECO:0000313" key="2">
    <source>
        <dbReference type="EMBL" id="MDY0744631.1"/>
    </source>
</evidence>
<gene>
    <name evidence="2" type="ORF">SNE35_08940</name>
</gene>
<dbReference type="InterPro" id="IPR036374">
    <property type="entry name" value="OxRdtase_Mopterin-bd_sf"/>
</dbReference>
<dbReference type="Proteomes" id="UP001285263">
    <property type="component" value="Unassembled WGS sequence"/>
</dbReference>
<sequence>MQGLIAQTEARRFMPVARPMLALSGHLPRERVFALSDLLKFERHDLGPTQVNCFTGRPVVHVQSFAGVRLRDVLDDSGFSAQPRSQLKRCVIVAAASDGHRAAFSWSELYNTAVGDGVLILFERNGSALDEQLGPLSLISMADRQLGPRNLKQLRSVHISLVS</sequence>
<dbReference type="InterPro" id="IPR000572">
    <property type="entry name" value="OxRdtase_Mopterin-bd_dom"/>
</dbReference>
<evidence type="ECO:0000259" key="1">
    <source>
        <dbReference type="Pfam" id="PF00174"/>
    </source>
</evidence>
<protein>
    <submittedName>
        <fullName evidence="2">Molybdopterin-dependent oxidoreductase</fullName>
    </submittedName>
</protein>
<proteinExistence type="predicted"/>
<reference evidence="2 3" key="1">
    <citation type="submission" date="2023-11" db="EMBL/GenBank/DDBJ databases">
        <title>Paucibacter sp. nov., isolated from fresh soil in Korea.</title>
        <authorList>
            <person name="Le N.T.T."/>
        </authorList>
    </citation>
    <scope>NUCLEOTIDE SEQUENCE [LARGE SCALE GENOMIC DNA]</scope>
    <source>
        <strain evidence="2 3">R3-3</strain>
    </source>
</reference>
<dbReference type="Pfam" id="PF00174">
    <property type="entry name" value="Oxidored_molyb"/>
    <property type="match status" value="1"/>
</dbReference>